<accession>A0A561DXZ4</accession>
<dbReference type="EMBL" id="VIVN01000001">
    <property type="protein sequence ID" value="TWE08192.1"/>
    <property type="molecule type" value="Genomic_DNA"/>
</dbReference>
<proteinExistence type="predicted"/>
<gene>
    <name evidence="1" type="ORF">FB550_101206</name>
</gene>
<dbReference type="RefSeq" id="WP_144561921.1">
    <property type="nucleotide sequence ID" value="NZ_VIVN01000001.1"/>
</dbReference>
<evidence type="ECO:0000313" key="2">
    <source>
        <dbReference type="Proteomes" id="UP000319671"/>
    </source>
</evidence>
<reference evidence="1 2" key="1">
    <citation type="submission" date="2019-06" db="EMBL/GenBank/DDBJ databases">
        <title>Sorghum-associated microbial communities from plants grown in Nebraska, USA.</title>
        <authorList>
            <person name="Schachtman D."/>
        </authorList>
    </citation>
    <scope>NUCLEOTIDE SEQUENCE [LARGE SCALE GENOMIC DNA]</scope>
    <source>
        <strain evidence="1 2">2482</strain>
    </source>
</reference>
<protein>
    <recommendedName>
        <fullName evidence="3">BA3454 family stress response protein</fullName>
    </recommendedName>
</protein>
<organism evidence="1 2">
    <name type="scientific">Neobacillus bataviensis</name>
    <dbReference type="NCBI Taxonomy" id="220685"/>
    <lineage>
        <taxon>Bacteria</taxon>
        <taxon>Bacillati</taxon>
        <taxon>Bacillota</taxon>
        <taxon>Bacilli</taxon>
        <taxon>Bacillales</taxon>
        <taxon>Bacillaceae</taxon>
        <taxon>Neobacillus</taxon>
    </lineage>
</organism>
<dbReference type="Proteomes" id="UP000319671">
    <property type="component" value="Unassembled WGS sequence"/>
</dbReference>
<dbReference type="NCBIfam" id="NF033491">
    <property type="entry name" value="BA3454_fam"/>
    <property type="match status" value="1"/>
</dbReference>
<comment type="caution">
    <text evidence="1">The sequence shown here is derived from an EMBL/GenBank/DDBJ whole genome shotgun (WGS) entry which is preliminary data.</text>
</comment>
<dbReference type="InterPro" id="IPR049728">
    <property type="entry name" value="BA3454-like"/>
</dbReference>
<name>A0A561DXZ4_9BACI</name>
<evidence type="ECO:0000313" key="1">
    <source>
        <dbReference type="EMBL" id="TWE08192.1"/>
    </source>
</evidence>
<dbReference type="AlphaFoldDB" id="A0A561DXZ4"/>
<evidence type="ECO:0008006" key="3">
    <source>
        <dbReference type="Google" id="ProtNLM"/>
    </source>
</evidence>
<sequence length="44" mass="5320">MYKYTIYVTHKGKVYQTNVIAPKNQTEEEVYRIAKEQVQKQWAN</sequence>
<keyword evidence="2" id="KW-1185">Reference proteome</keyword>